<feature type="transmembrane region" description="Helical" evidence="1">
    <location>
        <begin position="111"/>
        <end position="132"/>
    </location>
</feature>
<keyword evidence="3" id="KW-1185">Reference proteome</keyword>
<accession>A0AAP0I2M2</accession>
<sequence>MDSHGEFSLVISTGIPVGIPIGGLSSQGFDEVRQLATALATAAVVAAAPPLPIVSAADRRCRTAQPLLISALRDRRRCPARSLPIAVAAVSACVAAMPLPVAAAAETPPPLPVVAPLPVVTPLPAAAATAISPSAALHRWSRAAAAAAAAGAAVRELLAGLPIHGLRVARHLQPSLDEDEDEFPIPMLEPN</sequence>
<gene>
    <name evidence="2" type="ORF">Scep_022368</name>
</gene>
<keyword evidence="1" id="KW-1133">Transmembrane helix</keyword>
<proteinExistence type="predicted"/>
<protein>
    <submittedName>
        <fullName evidence="2">Uncharacterized protein</fullName>
    </submittedName>
</protein>
<feature type="transmembrane region" description="Helical" evidence="1">
    <location>
        <begin position="83"/>
        <end position="105"/>
    </location>
</feature>
<dbReference type="AlphaFoldDB" id="A0AAP0I2M2"/>
<keyword evidence="1" id="KW-0472">Membrane</keyword>
<evidence type="ECO:0000313" key="2">
    <source>
        <dbReference type="EMBL" id="KAK9105524.1"/>
    </source>
</evidence>
<evidence type="ECO:0000313" key="3">
    <source>
        <dbReference type="Proteomes" id="UP001419268"/>
    </source>
</evidence>
<organism evidence="2 3">
    <name type="scientific">Stephania cephalantha</name>
    <dbReference type="NCBI Taxonomy" id="152367"/>
    <lineage>
        <taxon>Eukaryota</taxon>
        <taxon>Viridiplantae</taxon>
        <taxon>Streptophyta</taxon>
        <taxon>Embryophyta</taxon>
        <taxon>Tracheophyta</taxon>
        <taxon>Spermatophyta</taxon>
        <taxon>Magnoliopsida</taxon>
        <taxon>Ranunculales</taxon>
        <taxon>Menispermaceae</taxon>
        <taxon>Menispermoideae</taxon>
        <taxon>Cissampelideae</taxon>
        <taxon>Stephania</taxon>
    </lineage>
</organism>
<dbReference type="Proteomes" id="UP001419268">
    <property type="component" value="Unassembled WGS sequence"/>
</dbReference>
<comment type="caution">
    <text evidence="2">The sequence shown here is derived from an EMBL/GenBank/DDBJ whole genome shotgun (WGS) entry which is preliminary data.</text>
</comment>
<reference evidence="2 3" key="1">
    <citation type="submission" date="2024-01" db="EMBL/GenBank/DDBJ databases">
        <title>Genome assemblies of Stephania.</title>
        <authorList>
            <person name="Yang L."/>
        </authorList>
    </citation>
    <scope>NUCLEOTIDE SEQUENCE [LARGE SCALE GENOMIC DNA]</scope>
    <source>
        <strain evidence="2">JXDWG</strain>
        <tissue evidence="2">Leaf</tissue>
    </source>
</reference>
<dbReference type="EMBL" id="JBBNAG010000009">
    <property type="protein sequence ID" value="KAK9105524.1"/>
    <property type="molecule type" value="Genomic_DNA"/>
</dbReference>
<name>A0AAP0I2M2_9MAGN</name>
<evidence type="ECO:0000256" key="1">
    <source>
        <dbReference type="SAM" id="Phobius"/>
    </source>
</evidence>
<keyword evidence="1" id="KW-0812">Transmembrane</keyword>